<dbReference type="PROSITE" id="PS50203">
    <property type="entry name" value="CALPAIN_CAT"/>
    <property type="match status" value="1"/>
</dbReference>
<dbReference type="InterPro" id="IPR038765">
    <property type="entry name" value="Papain-like_cys_pep_sf"/>
</dbReference>
<dbReference type="AlphaFoldDB" id="A0A078A3Q8"/>
<sequence>MEYRSSFYGSFHSQNSNQSQQFYQKPQDEMYFDKDFQPNQQSIFNLGNAVDQNRIRYYKTLIWKRTSDLSYSHDIRNELIEPGDVIQGTIGNCYFLSALSSLAQYPQRVLSLFVNLDYAKVGMFIIRLCVNGEFQNVVVDDFIPFDPHSNQPAFTKSRNNKLWPVILEKAWAKIHGGYENSSSGHSVVSFSFLTGAPCSYIQHDDQEKLWDLVKESDKSLHIITASNAKQHLEQHFFEQNGLVNDHVYSLITLNQIKHYGEDLRLVNLRNPWGKQEWNGSWSKFDKKWTPQLQKQLGFQFLKEGEFFMSFFDYFTQFRGTSICKYNESFQRYSIKFSPPSAFITMFEFDIPAGMHQVKTHLILYQTYERIEADWKQQSFHDLVLASYSTIQLKLKKITYNDGTLQAILKSCAFQKSQRKYYTYAGIETSFQTMDLNDSGADYGFYYIHNDSDVAFREMITFVQLQGYKLLPPHSGFMTECTVRPGSSEIIVLKHLDGYGQIQTTSSLEILYDNSQLIALALQKGKQTQIFFQNQAYEIYFYLGSHSQGYMLYFENLTKDVLFKSKFNFEMQNLQLTDDSGKVLRHTEVLVNVGPGKTKYLKLDSIDKKNLFQCRYTYTFRCNVNLADKNEIIAYLRKNGEKTQINYNGQLLQIFYYVGQIGDDFYWYFEHHDQNCGLFEGTYNFKLSNLRLDNGGQFNQWVIQLNRGQNTLRVMYQLSDESREKTSYQAQMKYLIHQPRLPSQQKLYF</sequence>
<evidence type="ECO:0000256" key="4">
    <source>
        <dbReference type="ARBA" id="ARBA00022807"/>
    </source>
</evidence>
<organism evidence="8 9">
    <name type="scientific">Stylonychia lemnae</name>
    <name type="common">Ciliate</name>
    <dbReference type="NCBI Taxonomy" id="5949"/>
    <lineage>
        <taxon>Eukaryota</taxon>
        <taxon>Sar</taxon>
        <taxon>Alveolata</taxon>
        <taxon>Ciliophora</taxon>
        <taxon>Intramacronucleata</taxon>
        <taxon>Spirotrichea</taxon>
        <taxon>Stichotrichia</taxon>
        <taxon>Sporadotrichida</taxon>
        <taxon>Oxytrichidae</taxon>
        <taxon>Stylonychinae</taxon>
        <taxon>Stylonychia</taxon>
    </lineage>
</organism>
<dbReference type="SUPFAM" id="SSF54001">
    <property type="entry name" value="Cysteine proteinases"/>
    <property type="match status" value="1"/>
</dbReference>
<reference evidence="8 9" key="1">
    <citation type="submission" date="2014-06" db="EMBL/GenBank/DDBJ databases">
        <authorList>
            <person name="Swart Estienne"/>
        </authorList>
    </citation>
    <scope>NUCLEOTIDE SEQUENCE [LARGE SCALE GENOMIC DNA]</scope>
    <source>
        <strain evidence="8 9">130c</strain>
    </source>
</reference>
<evidence type="ECO:0000256" key="2">
    <source>
        <dbReference type="ARBA" id="ARBA00022670"/>
    </source>
</evidence>
<evidence type="ECO:0000313" key="9">
    <source>
        <dbReference type="Proteomes" id="UP000039865"/>
    </source>
</evidence>
<evidence type="ECO:0000259" key="7">
    <source>
        <dbReference type="PROSITE" id="PS50203"/>
    </source>
</evidence>
<comment type="similarity">
    <text evidence="1">Belongs to the peptidase C2 family.</text>
</comment>
<name>A0A078A3Q8_STYLE</name>
<evidence type="ECO:0000313" key="8">
    <source>
        <dbReference type="EMBL" id="CDW75384.1"/>
    </source>
</evidence>
<dbReference type="PRINTS" id="PR00704">
    <property type="entry name" value="CALPAIN"/>
</dbReference>
<protein>
    <submittedName>
        <fullName evidence="8">Calpain family cysteine protease containing protein</fullName>
    </submittedName>
</protein>
<dbReference type="GO" id="GO:0004198">
    <property type="term" value="F:calcium-dependent cysteine-type endopeptidase activity"/>
    <property type="evidence" value="ECO:0007669"/>
    <property type="project" value="InterPro"/>
</dbReference>
<keyword evidence="4 6" id="KW-0788">Thiol protease</keyword>
<dbReference type="Proteomes" id="UP000039865">
    <property type="component" value="Unassembled WGS sequence"/>
</dbReference>
<evidence type="ECO:0000256" key="1">
    <source>
        <dbReference type="ARBA" id="ARBA00007623"/>
    </source>
</evidence>
<evidence type="ECO:0000256" key="3">
    <source>
        <dbReference type="ARBA" id="ARBA00022801"/>
    </source>
</evidence>
<dbReference type="Pfam" id="PF00648">
    <property type="entry name" value="Peptidase_C2"/>
    <property type="match status" value="1"/>
</dbReference>
<gene>
    <name evidence="8" type="primary">Contig1626.g1767</name>
    <name evidence="8" type="ORF">STYLEM_4373</name>
</gene>
<dbReference type="PANTHER" id="PTHR10183:SF379">
    <property type="entry name" value="CALPAIN-5"/>
    <property type="match status" value="1"/>
</dbReference>
<feature type="active site" evidence="5 6">
    <location>
        <position position="246"/>
    </location>
</feature>
<evidence type="ECO:0000256" key="6">
    <source>
        <dbReference type="PROSITE-ProRule" id="PRU00239"/>
    </source>
</evidence>
<proteinExistence type="inferred from homology"/>
<dbReference type="SMART" id="SM00230">
    <property type="entry name" value="CysPc"/>
    <property type="match status" value="1"/>
</dbReference>
<evidence type="ECO:0000256" key="5">
    <source>
        <dbReference type="PIRSR" id="PIRSR622684-1"/>
    </source>
</evidence>
<dbReference type="PANTHER" id="PTHR10183">
    <property type="entry name" value="CALPAIN"/>
    <property type="match status" value="1"/>
</dbReference>
<feature type="domain" description="Calpain catalytic" evidence="7">
    <location>
        <begin position="30"/>
        <end position="326"/>
    </location>
</feature>
<dbReference type="InterPro" id="IPR022684">
    <property type="entry name" value="Calpain_cysteine_protease"/>
</dbReference>
<keyword evidence="3 6" id="KW-0378">Hydrolase</keyword>
<feature type="active site" evidence="5 6">
    <location>
        <position position="93"/>
    </location>
</feature>
<dbReference type="OrthoDB" id="292944at2759"/>
<accession>A0A078A3Q8</accession>
<dbReference type="InParanoid" id="A0A078A3Q8"/>
<feature type="active site" evidence="5 6">
    <location>
        <position position="270"/>
    </location>
</feature>
<dbReference type="Gene3D" id="3.90.70.10">
    <property type="entry name" value="Cysteine proteinases"/>
    <property type="match status" value="1"/>
</dbReference>
<dbReference type="GO" id="GO:0006508">
    <property type="term" value="P:proteolysis"/>
    <property type="evidence" value="ECO:0007669"/>
    <property type="project" value="UniProtKB-KW"/>
</dbReference>
<dbReference type="CDD" id="cd00044">
    <property type="entry name" value="CysPc"/>
    <property type="match status" value="1"/>
</dbReference>
<keyword evidence="2 6" id="KW-0645">Protease</keyword>
<dbReference type="EMBL" id="CCKQ01004228">
    <property type="protein sequence ID" value="CDW75384.1"/>
    <property type="molecule type" value="Genomic_DNA"/>
</dbReference>
<keyword evidence="9" id="KW-1185">Reference proteome</keyword>
<dbReference type="InterPro" id="IPR001300">
    <property type="entry name" value="Peptidase_C2_calpain_cat"/>
</dbReference>